<reference evidence="2 3" key="1">
    <citation type="submission" date="2015-07" db="EMBL/GenBank/DDBJ databases">
        <authorList>
            <person name="Noorani M."/>
        </authorList>
    </citation>
    <scope>NUCLEOTIDE SEQUENCE [LARGE SCALE GENOMIC DNA]</scope>
    <source>
        <strain evidence="2">BBA 69670</strain>
    </source>
</reference>
<organism evidence="2 3">
    <name type="scientific">Rhizoctonia solani</name>
    <dbReference type="NCBI Taxonomy" id="456999"/>
    <lineage>
        <taxon>Eukaryota</taxon>
        <taxon>Fungi</taxon>
        <taxon>Dikarya</taxon>
        <taxon>Basidiomycota</taxon>
        <taxon>Agaricomycotina</taxon>
        <taxon>Agaricomycetes</taxon>
        <taxon>Cantharellales</taxon>
        <taxon>Ceratobasidiaceae</taxon>
        <taxon>Rhizoctonia</taxon>
    </lineage>
</organism>
<evidence type="ECO:0000256" key="1">
    <source>
        <dbReference type="SAM" id="MobiDB-lite"/>
    </source>
</evidence>
<evidence type="ECO:0000313" key="3">
    <source>
        <dbReference type="Proteomes" id="UP000044841"/>
    </source>
</evidence>
<sequence length="719" mass="77648">MSSYTGTDPGRLSPRINRLDYASPHHSALPFDVDYAPSSGFSHAYVPNFGLPNTPVHPDQPNDVSSGFSETNMSTILRSRLKRSGLYNLRDLSDSSSVPRNALGISPVPIPVYAGLPSSRSAGLSFGAAVNEDYIATKRIITGAPPAQRRSRLLHRPTPIFSSGLRSPAPAPSNPGPNQRVFAFPIPTFDIAPTIELPPSRDSSLVNITHPDEGPSEEIEGSFRGIHGWPFRYTEPASPNHSNWPDLDQVSRVSPLQVPYPSAITQHTPSWAYTEDSVAASYDHSVVSRPDYHSFWANTSGGSLNDDSFPVMSTPYSRTPPSFSHGDPSIQPSVIEPPVASAAGPLISHVLRYPNKEPTPVHEAPPVVTFQGLANYQFTFNFARTGTLSPHPPHYMWPEPSNHWVPNRSASASPSGVVPPYSRTTGFDPTEHFASSYDFNSAESSASCDEIIGNRPEESPFGAAIRPDMGSPSNTKQPTRRVRVVPFAYAGSPFGTRTGSVSAAATESDTWFDKTRPSTPSPPTRFPFAQSPPPNGAYNYQTDSTSPVVVTPENMLPPLGNPEDPDQVTLPSFAQLVEALDQARTSMVSGLEVDQSKESVQVNGVAQASEQGEGLEYEDEGSKSEYYAEGSDSGHEGDDEDENDDDGTVEEYISAEEHQLLDIGYAQSAQPFVPQSLTLVASGIKSSPHHFETDGSAYSDDGYVHYSTDSDATPFPCGH</sequence>
<evidence type="ECO:0000313" key="2">
    <source>
        <dbReference type="EMBL" id="CUA70968.1"/>
    </source>
</evidence>
<accession>A0A0K6FXY5</accession>
<feature type="compositionally biased region" description="Polar residues" evidence="1">
    <location>
        <begin position="497"/>
        <end position="509"/>
    </location>
</feature>
<feature type="region of interest" description="Disordered" evidence="1">
    <location>
        <begin position="497"/>
        <end position="541"/>
    </location>
</feature>
<protein>
    <submittedName>
        <fullName evidence="2">DNA polymerase III PolC-type</fullName>
    </submittedName>
</protein>
<feature type="compositionally biased region" description="Acidic residues" evidence="1">
    <location>
        <begin position="637"/>
        <end position="646"/>
    </location>
</feature>
<proteinExistence type="predicted"/>
<feature type="compositionally biased region" description="Polar residues" evidence="1">
    <location>
        <begin position="598"/>
        <end position="610"/>
    </location>
</feature>
<feature type="region of interest" description="Disordered" evidence="1">
    <location>
        <begin position="590"/>
        <end position="646"/>
    </location>
</feature>
<dbReference type="Proteomes" id="UP000044841">
    <property type="component" value="Unassembled WGS sequence"/>
</dbReference>
<dbReference type="AlphaFoldDB" id="A0A0K6FXY5"/>
<keyword evidence="3" id="KW-1185">Reference proteome</keyword>
<feature type="region of interest" description="Disordered" evidence="1">
    <location>
        <begin position="160"/>
        <end position="180"/>
    </location>
</feature>
<feature type="compositionally biased region" description="Pro residues" evidence="1">
    <location>
        <begin position="519"/>
        <end position="535"/>
    </location>
</feature>
<name>A0A0K6FXY5_9AGAM</name>
<gene>
    <name evidence="2" type="ORF">RSOLAG22IIIB_09245</name>
</gene>
<dbReference type="EMBL" id="CYGV01001207">
    <property type="protein sequence ID" value="CUA70968.1"/>
    <property type="molecule type" value="Genomic_DNA"/>
</dbReference>